<dbReference type="EMBL" id="BMAO01027389">
    <property type="protein sequence ID" value="GFR16443.1"/>
    <property type="molecule type" value="Genomic_DNA"/>
</dbReference>
<comment type="caution">
    <text evidence="1">The sequence shown here is derived from an EMBL/GenBank/DDBJ whole genome shotgun (WGS) entry which is preliminary data.</text>
</comment>
<organism evidence="1 2">
    <name type="scientific">Trichonephila clavata</name>
    <name type="common">Joro spider</name>
    <name type="synonym">Nephila clavata</name>
    <dbReference type="NCBI Taxonomy" id="2740835"/>
    <lineage>
        <taxon>Eukaryota</taxon>
        <taxon>Metazoa</taxon>
        <taxon>Ecdysozoa</taxon>
        <taxon>Arthropoda</taxon>
        <taxon>Chelicerata</taxon>
        <taxon>Arachnida</taxon>
        <taxon>Araneae</taxon>
        <taxon>Araneomorphae</taxon>
        <taxon>Entelegynae</taxon>
        <taxon>Araneoidea</taxon>
        <taxon>Nephilidae</taxon>
        <taxon>Trichonephila</taxon>
    </lineage>
</organism>
<sequence length="133" mass="15399">MLDVFQNQASRLITGSVKTTAILAMLLLCDLQSMTSLVWSNAAIPYNRLTRLPNTSFWREYDFNRSRNLKSQKGFLQYVREIAQYNAINDNDYELLSGPLEFMVLDIRLDLTLNVRKSDLFPNCSSCHRFGNH</sequence>
<evidence type="ECO:0000313" key="1">
    <source>
        <dbReference type="EMBL" id="GFR16443.1"/>
    </source>
</evidence>
<accession>A0A8X6H5G9</accession>
<keyword evidence="2" id="KW-1185">Reference proteome</keyword>
<proteinExistence type="predicted"/>
<gene>
    <name evidence="1" type="ORF">TNCT_681461</name>
</gene>
<reference evidence="1" key="1">
    <citation type="submission" date="2020-07" db="EMBL/GenBank/DDBJ databases">
        <title>Multicomponent nature underlies the extraordinary mechanical properties of spider dragline silk.</title>
        <authorList>
            <person name="Kono N."/>
            <person name="Nakamura H."/>
            <person name="Mori M."/>
            <person name="Yoshida Y."/>
            <person name="Ohtoshi R."/>
            <person name="Malay A.D."/>
            <person name="Moran D.A.P."/>
            <person name="Tomita M."/>
            <person name="Numata K."/>
            <person name="Arakawa K."/>
        </authorList>
    </citation>
    <scope>NUCLEOTIDE SEQUENCE</scope>
</reference>
<name>A0A8X6H5G9_TRICU</name>
<dbReference type="OrthoDB" id="6434968at2759"/>
<protein>
    <submittedName>
        <fullName evidence="1">Uncharacterized protein</fullName>
    </submittedName>
</protein>
<evidence type="ECO:0000313" key="2">
    <source>
        <dbReference type="Proteomes" id="UP000887116"/>
    </source>
</evidence>
<dbReference type="AlphaFoldDB" id="A0A8X6H5G9"/>
<dbReference type="Proteomes" id="UP000887116">
    <property type="component" value="Unassembled WGS sequence"/>
</dbReference>